<dbReference type="AlphaFoldDB" id="A0A1U7UXR8"/>
<sequence>MVTARKVKESEITEQDSLLQVTAQKVKESEKNLLTSSSATAPSSETDEEEETRESVVDIDPPTRKITKKYPKVSYCTLLIIAFLDRPIFNKWKNFCVKRSNNCLLKN</sequence>
<proteinExistence type="predicted"/>
<gene>
    <name evidence="3" type="primary">LOC104211578</name>
</gene>
<feature type="compositionally biased region" description="Low complexity" evidence="1">
    <location>
        <begin position="35"/>
        <end position="44"/>
    </location>
</feature>
<feature type="region of interest" description="Disordered" evidence="1">
    <location>
        <begin position="28"/>
        <end position="60"/>
    </location>
</feature>
<reference evidence="3" key="2">
    <citation type="submission" date="2025-08" db="UniProtKB">
        <authorList>
            <consortium name="RefSeq"/>
        </authorList>
    </citation>
    <scope>IDENTIFICATION</scope>
    <source>
        <tissue evidence="3">Leaf</tissue>
    </source>
</reference>
<reference evidence="2" key="1">
    <citation type="journal article" date="2013" name="Genome Biol.">
        <title>Reference genomes and transcriptomes of Nicotiana sylvestris and Nicotiana tomentosiformis.</title>
        <authorList>
            <person name="Sierro N."/>
            <person name="Battey J.N."/>
            <person name="Ouadi S."/>
            <person name="Bovet L."/>
            <person name="Goepfert S."/>
            <person name="Bakaher N."/>
            <person name="Peitsch M.C."/>
            <person name="Ivanov N.V."/>
        </authorList>
    </citation>
    <scope>NUCLEOTIDE SEQUENCE [LARGE SCALE GENOMIC DNA]</scope>
</reference>
<dbReference type="Proteomes" id="UP000189701">
    <property type="component" value="Unplaced"/>
</dbReference>
<name>A0A1U7UXR8_NICSY</name>
<evidence type="ECO:0000256" key="1">
    <source>
        <dbReference type="SAM" id="MobiDB-lite"/>
    </source>
</evidence>
<organism evidence="2 3">
    <name type="scientific">Nicotiana sylvestris</name>
    <name type="common">Wood tobacco</name>
    <name type="synonym">South American tobacco</name>
    <dbReference type="NCBI Taxonomy" id="4096"/>
    <lineage>
        <taxon>Eukaryota</taxon>
        <taxon>Viridiplantae</taxon>
        <taxon>Streptophyta</taxon>
        <taxon>Embryophyta</taxon>
        <taxon>Tracheophyta</taxon>
        <taxon>Spermatophyta</taxon>
        <taxon>Magnoliopsida</taxon>
        <taxon>eudicotyledons</taxon>
        <taxon>Gunneridae</taxon>
        <taxon>Pentapetalae</taxon>
        <taxon>asterids</taxon>
        <taxon>lamiids</taxon>
        <taxon>Solanales</taxon>
        <taxon>Solanaceae</taxon>
        <taxon>Nicotianoideae</taxon>
        <taxon>Nicotianeae</taxon>
        <taxon>Nicotiana</taxon>
    </lineage>
</organism>
<accession>A0A1U7UXR8</accession>
<evidence type="ECO:0000313" key="2">
    <source>
        <dbReference type="Proteomes" id="UP000189701"/>
    </source>
</evidence>
<dbReference type="RefSeq" id="XP_009758963.1">
    <property type="nucleotide sequence ID" value="XM_009760661.1"/>
</dbReference>
<protein>
    <submittedName>
        <fullName evidence="3">Uncharacterized protein LOC104211578</fullName>
    </submittedName>
</protein>
<keyword evidence="2" id="KW-1185">Reference proteome</keyword>
<evidence type="ECO:0000313" key="3">
    <source>
        <dbReference type="RefSeq" id="XP_009758963.1"/>
    </source>
</evidence>